<evidence type="ECO:0000256" key="6">
    <source>
        <dbReference type="PROSITE-ProRule" id="PRU00221"/>
    </source>
</evidence>
<name>A0A1D8N7P7_YARLL</name>
<dbReference type="EMBL" id="CP017554">
    <property type="protein sequence ID" value="AOW01660.1"/>
    <property type="molecule type" value="Genomic_DNA"/>
</dbReference>
<dbReference type="Pfam" id="PF00400">
    <property type="entry name" value="WD40"/>
    <property type="match status" value="4"/>
</dbReference>
<dbReference type="OrthoDB" id="427795at2759"/>
<dbReference type="VEuPathDB" id="FungiDB:YALI0_B13750g"/>
<keyword evidence="2 6" id="KW-0853">WD repeat</keyword>
<dbReference type="GO" id="GO:0006325">
    <property type="term" value="P:chromatin organization"/>
    <property type="evidence" value="ECO:0007669"/>
    <property type="project" value="UniProtKB-KW"/>
</dbReference>
<dbReference type="PROSITE" id="PS50294">
    <property type="entry name" value="WD_REPEATS_REGION"/>
    <property type="match status" value="2"/>
</dbReference>
<dbReference type="GO" id="GO:0005634">
    <property type="term" value="C:nucleus"/>
    <property type="evidence" value="ECO:0007669"/>
    <property type="project" value="UniProtKB-SubCell"/>
</dbReference>
<dbReference type="PRINTS" id="PR00320">
    <property type="entry name" value="GPROTEINBRPT"/>
</dbReference>
<dbReference type="GeneID" id="2907087"/>
<dbReference type="InterPro" id="IPR020472">
    <property type="entry name" value="WD40_PAC1"/>
</dbReference>
<dbReference type="VEuPathDB" id="FungiDB:YALI1_B18260g"/>
<dbReference type="EMBL" id="KZ858973">
    <property type="protein sequence ID" value="RDW26836.1"/>
    <property type="molecule type" value="Genomic_DNA"/>
</dbReference>
<protein>
    <submittedName>
        <fullName evidence="9">WD40-repeat-containing domain protein</fullName>
    </submittedName>
</protein>
<sequence length="409" mass="45339">MDTEARELPQTCEDDVTPKLSPEQLLSYENYRIWKKNAPQLYSLFMSQMLPSPALSFQWFPDLDTPKNASVTAHRFLTSSYTDTPEVIRLGEVKIPKNDETLSLQDYSALTEEIGGYQGHPHAGINVSQNISVLGEVNRVRYMPQNPNIIATIGADGSVLMFDKSKHPANPSNDECKADATLCHHNSEGWSLSWNTKDRGKLLTCSSDGTVALWDLVNDYKSRSDGKMVTIAPKQVFIHHQGSVNDVTWHPSEKTLFASVGDDQKLYVIDTTDNSTVYETDTRTASLSVAFSPFNNRVVATSGEDGIVNLWDIKSTSQTPIGRLVGHEGPVGSLDWSPHNPRLLVSGSEDKRAIIWDISKIGQKDGSEKLFVHAGHTEKVTEVGWNRSLEGVIGSVAFNSLLHVWKVKD</sequence>
<dbReference type="KEGG" id="yli:2907087"/>
<evidence type="ECO:0000256" key="1">
    <source>
        <dbReference type="ARBA" id="ARBA00004123"/>
    </source>
</evidence>
<dbReference type="PROSITE" id="PS50082">
    <property type="entry name" value="WD_REPEATS_2"/>
    <property type="match status" value="4"/>
</dbReference>
<feature type="repeat" description="WD" evidence="6">
    <location>
        <begin position="288"/>
        <end position="321"/>
    </location>
</feature>
<dbReference type="Proteomes" id="UP000182444">
    <property type="component" value="Chromosome 1B"/>
</dbReference>
<organism evidence="8 10">
    <name type="scientific">Yarrowia lipolytica</name>
    <name type="common">Candida lipolytica</name>
    <dbReference type="NCBI Taxonomy" id="4952"/>
    <lineage>
        <taxon>Eukaryota</taxon>
        <taxon>Fungi</taxon>
        <taxon>Dikarya</taxon>
        <taxon>Ascomycota</taxon>
        <taxon>Saccharomycotina</taxon>
        <taxon>Dipodascomycetes</taxon>
        <taxon>Dipodascales</taxon>
        <taxon>Dipodascales incertae sedis</taxon>
        <taxon>Yarrowia</taxon>
    </lineage>
</organism>
<feature type="repeat" description="WD" evidence="6">
    <location>
        <begin position="324"/>
        <end position="359"/>
    </location>
</feature>
<dbReference type="Gene3D" id="2.130.10.10">
    <property type="entry name" value="YVTN repeat-like/Quinoprotein amine dehydrogenase"/>
    <property type="match status" value="1"/>
</dbReference>
<evidence type="ECO:0000256" key="4">
    <source>
        <dbReference type="ARBA" id="ARBA00022853"/>
    </source>
</evidence>
<evidence type="ECO:0000313" key="10">
    <source>
        <dbReference type="Proteomes" id="UP000182444"/>
    </source>
</evidence>
<dbReference type="SUPFAM" id="SSF50978">
    <property type="entry name" value="WD40 repeat-like"/>
    <property type="match status" value="1"/>
</dbReference>
<reference evidence="8 10" key="1">
    <citation type="journal article" date="2016" name="PLoS ONE">
        <title>Sequence Assembly of Yarrowia lipolytica Strain W29/CLIB89 Shows Transposable Element Diversity.</title>
        <authorList>
            <person name="Magnan C."/>
            <person name="Yu J."/>
            <person name="Chang I."/>
            <person name="Jahn E."/>
            <person name="Kanomata Y."/>
            <person name="Wu J."/>
            <person name="Zeller M."/>
            <person name="Oakes M."/>
            <person name="Baldi P."/>
            <person name="Sandmeyer S."/>
        </authorList>
    </citation>
    <scope>NUCLEOTIDE SEQUENCE [LARGE SCALE GENOMIC DNA]</scope>
    <source>
        <strain evidence="8">CLIB89</strain>
        <strain evidence="10">CLIB89(W29)</strain>
    </source>
</reference>
<dbReference type="RefSeq" id="XP_500852.1">
    <property type="nucleotide sequence ID" value="XM_500852.1"/>
</dbReference>
<dbReference type="Pfam" id="PF12265">
    <property type="entry name" value="CAF1C_H4-bd"/>
    <property type="match status" value="1"/>
</dbReference>
<dbReference type="PROSITE" id="PS00678">
    <property type="entry name" value="WD_REPEATS_1"/>
    <property type="match status" value="3"/>
</dbReference>
<evidence type="ECO:0000256" key="5">
    <source>
        <dbReference type="ARBA" id="ARBA00023242"/>
    </source>
</evidence>
<dbReference type="SMART" id="SM00320">
    <property type="entry name" value="WD40"/>
    <property type="match status" value="6"/>
</dbReference>
<accession>A0A1D8N7P7</accession>
<reference evidence="9 11" key="2">
    <citation type="submission" date="2018-07" db="EMBL/GenBank/DDBJ databases">
        <title>Draft Genome Assemblies for Five Robust Yarrowia lipolytica Strains Exhibiting High Lipid Production and Pentose Sugar Utilization and Sugar Alcohol Secretion from Undetoxified Lignocellulosic Biomass Hydrolysates.</title>
        <authorList>
            <consortium name="DOE Joint Genome Institute"/>
            <person name="Walker C."/>
            <person name="Ryu S."/>
            <person name="Na H."/>
            <person name="Zane M."/>
            <person name="LaButti K."/>
            <person name="Lipzen A."/>
            <person name="Haridas S."/>
            <person name="Barry K."/>
            <person name="Grigoriev I.V."/>
            <person name="Quarterman J."/>
            <person name="Slininger P."/>
            <person name="Dien B."/>
            <person name="Trinh C.T."/>
        </authorList>
    </citation>
    <scope>NUCLEOTIDE SEQUENCE [LARGE SCALE GENOMIC DNA]</scope>
    <source>
        <strain evidence="9 11">YB392</strain>
    </source>
</reference>
<evidence type="ECO:0000313" key="8">
    <source>
        <dbReference type="EMBL" id="AOW01660.1"/>
    </source>
</evidence>
<dbReference type="InterPro" id="IPR036322">
    <property type="entry name" value="WD40_repeat_dom_sf"/>
</dbReference>
<proteinExistence type="predicted"/>
<evidence type="ECO:0000313" key="11">
    <source>
        <dbReference type="Proteomes" id="UP000256601"/>
    </source>
</evidence>
<evidence type="ECO:0000313" key="9">
    <source>
        <dbReference type="EMBL" id="RDW26836.1"/>
    </source>
</evidence>
<dbReference type="InterPro" id="IPR019775">
    <property type="entry name" value="WD40_repeat_CS"/>
</dbReference>
<evidence type="ECO:0000256" key="2">
    <source>
        <dbReference type="ARBA" id="ARBA00022574"/>
    </source>
</evidence>
<dbReference type="AlphaFoldDB" id="A0A1D8N7P7"/>
<evidence type="ECO:0000256" key="3">
    <source>
        <dbReference type="ARBA" id="ARBA00022737"/>
    </source>
</evidence>
<dbReference type="eggNOG" id="KOG0264">
    <property type="taxonomic scope" value="Eukaryota"/>
</dbReference>
<dbReference type="InterPro" id="IPR001680">
    <property type="entry name" value="WD40_rpt"/>
</dbReference>
<dbReference type="Proteomes" id="UP000256601">
    <property type="component" value="Unassembled WGS sequence"/>
</dbReference>
<comment type="subcellular location">
    <subcellularLocation>
        <location evidence="1">Nucleus</location>
    </subcellularLocation>
</comment>
<keyword evidence="3" id="KW-0677">Repeat</keyword>
<feature type="repeat" description="WD" evidence="6">
    <location>
        <begin position="373"/>
        <end position="409"/>
    </location>
</feature>
<dbReference type="InterPro" id="IPR022052">
    <property type="entry name" value="Histone-bd_RBBP4-like_N"/>
</dbReference>
<dbReference type="PANTHER" id="PTHR22850">
    <property type="entry name" value="WD40 REPEAT FAMILY"/>
    <property type="match status" value="1"/>
</dbReference>
<dbReference type="InterPro" id="IPR050459">
    <property type="entry name" value="WD_repeat_RBAP46/RBAP48/MSI1"/>
</dbReference>
<feature type="repeat" description="WD" evidence="6">
    <location>
        <begin position="182"/>
        <end position="224"/>
    </location>
</feature>
<keyword evidence="4" id="KW-0156">Chromatin regulator</keyword>
<evidence type="ECO:0000259" key="7">
    <source>
        <dbReference type="Pfam" id="PF12265"/>
    </source>
</evidence>
<feature type="domain" description="Histone-binding protein RBBP4-like N-terminal" evidence="7">
    <location>
        <begin position="29"/>
        <end position="96"/>
    </location>
</feature>
<gene>
    <name evidence="9" type="ORF">B0I71DRAFT_130223</name>
    <name evidence="8" type="ORF">YALI1_B18260g</name>
</gene>
<dbReference type="InterPro" id="IPR015943">
    <property type="entry name" value="WD40/YVTN_repeat-like_dom_sf"/>
</dbReference>
<keyword evidence="5" id="KW-0539">Nucleus</keyword>